<dbReference type="EMBL" id="FP565575">
    <property type="protein sequence ID" value="CBE68394.1"/>
    <property type="molecule type" value="Genomic_DNA"/>
</dbReference>
<dbReference type="STRING" id="671143.DAMO_1334"/>
<name>D5MF65_METO1</name>
<reference evidence="1 2" key="1">
    <citation type="journal article" date="2010" name="Nature">
        <title>Nitrite-driven anaerobic methane oxidation by oxygenic bacteria.</title>
        <authorList>
            <person name="Ettwig K.F."/>
            <person name="Butler M.K."/>
            <person name="Le Paslier D."/>
            <person name="Pelletier E."/>
            <person name="Mangenot S."/>
            <person name="Kuypers M.M.M."/>
            <person name="Schreiber F."/>
            <person name="Dutilh B.E."/>
            <person name="Zedelius J."/>
            <person name="de Beer D."/>
            <person name="Gloerich J."/>
            <person name="Wessels H.J.C.T."/>
            <person name="van Allen T."/>
            <person name="Luesken F."/>
            <person name="Wu M."/>
            <person name="van de Pas-Schoonen K.T."/>
            <person name="Op den Camp H.J.M."/>
            <person name="Janssen-Megens E.M."/>
            <person name="Francoijs K-J."/>
            <person name="Stunnenberg H."/>
            <person name="Weissenbach J."/>
            <person name="Jetten M.S.M."/>
            <person name="Strous M."/>
        </authorList>
    </citation>
    <scope>NUCLEOTIDE SEQUENCE [LARGE SCALE GENOMIC DNA]</scope>
</reference>
<accession>D5MF65</accession>
<dbReference type="AlphaFoldDB" id="D5MF65"/>
<sequence>MADKLFTAQFLSTIKSLIDEFIFRINDGNILYYTLKRLGSFVDATVGSRTTYCELTS</sequence>
<evidence type="ECO:0000313" key="2">
    <source>
        <dbReference type="Proteomes" id="UP000006898"/>
    </source>
</evidence>
<dbReference type="Proteomes" id="UP000006898">
    <property type="component" value="Chromosome"/>
</dbReference>
<proteinExistence type="predicted"/>
<protein>
    <submittedName>
        <fullName evidence="1">Uncharacterized protein</fullName>
    </submittedName>
</protein>
<dbReference type="KEGG" id="mox:DAMO_1334"/>
<evidence type="ECO:0000313" key="1">
    <source>
        <dbReference type="EMBL" id="CBE68394.1"/>
    </source>
</evidence>
<dbReference type="HOGENOM" id="CLU_2988078_0_0_0"/>
<gene>
    <name evidence="1" type="ORF">DAMO_1334</name>
</gene>
<organism evidence="1 2">
    <name type="scientific">Methylomirabilis oxygeniifera</name>
    <dbReference type="NCBI Taxonomy" id="671143"/>
    <lineage>
        <taxon>Bacteria</taxon>
        <taxon>Candidatus Methylomirabilota</taxon>
        <taxon>Candidatus Methylomirabilia</taxon>
        <taxon>Candidatus Methylomirabilales</taxon>
        <taxon>Candidatus Methylomirabilaceae</taxon>
        <taxon>Candidatus Methylomirabilis</taxon>
    </lineage>
</organism>